<evidence type="ECO:0000256" key="1">
    <source>
        <dbReference type="SAM" id="Coils"/>
    </source>
</evidence>
<evidence type="ECO:0000313" key="2">
    <source>
        <dbReference type="EMBL" id="QDL56279.1"/>
    </source>
</evidence>
<dbReference type="AlphaFoldDB" id="A0A515EUJ5"/>
<name>A0A515EUJ5_9BURK</name>
<reference evidence="3" key="2">
    <citation type="journal article" date="2020" name="Int. J. Syst. Evol. Microbiol.">
        <title>Genomic insights into a novel species Rhodoferax aquaticus sp. nov., isolated from freshwater.</title>
        <authorList>
            <person name="Li T."/>
            <person name="Zhuo Y."/>
            <person name="Jin C.Z."/>
            <person name="Wu X."/>
            <person name="Ko S.R."/>
            <person name="Jin F.J."/>
            <person name="Ahn C.Y."/>
            <person name="Oh H.M."/>
            <person name="Lee H.G."/>
            <person name="Jin L."/>
        </authorList>
    </citation>
    <scope>NUCLEOTIDE SEQUENCE [LARGE SCALE GENOMIC DNA]</scope>
    <source>
        <strain evidence="3">Gr-4</strain>
    </source>
</reference>
<protein>
    <recommendedName>
        <fullName evidence="4">Coiled coil domain-containing protein</fullName>
    </recommendedName>
</protein>
<dbReference type="Proteomes" id="UP000317365">
    <property type="component" value="Chromosome"/>
</dbReference>
<proteinExistence type="predicted"/>
<accession>A0A515EUJ5</accession>
<organism evidence="2 3">
    <name type="scientific">Rhodoferax aquaticus</name>
    <dbReference type="NCBI Taxonomy" id="2527691"/>
    <lineage>
        <taxon>Bacteria</taxon>
        <taxon>Pseudomonadati</taxon>
        <taxon>Pseudomonadota</taxon>
        <taxon>Betaproteobacteria</taxon>
        <taxon>Burkholderiales</taxon>
        <taxon>Comamonadaceae</taxon>
        <taxon>Rhodoferax</taxon>
    </lineage>
</organism>
<evidence type="ECO:0008006" key="4">
    <source>
        <dbReference type="Google" id="ProtNLM"/>
    </source>
</evidence>
<keyword evidence="1" id="KW-0175">Coiled coil</keyword>
<reference evidence="3" key="1">
    <citation type="submission" date="2019-02" db="EMBL/GenBank/DDBJ databases">
        <title>Complete genome sequence of Rhodoferax sp. Gr-4.</title>
        <authorList>
            <person name="Jin L."/>
        </authorList>
    </citation>
    <scope>NUCLEOTIDE SEQUENCE [LARGE SCALE GENOMIC DNA]</scope>
    <source>
        <strain evidence="3">Gr-4</strain>
    </source>
</reference>
<sequence length="94" mass="11250">MQDRDIYIAHMKKQLDDLNIKMGTLESHTEQARLDAQDKYKEEMAKLRHQSQLALNKLNELKTASEDSWDTMRNDMEKVRDAFTHSFHYFKAQF</sequence>
<dbReference type="RefSeq" id="WP_142813718.1">
    <property type="nucleotide sequence ID" value="NZ_CP036282.1"/>
</dbReference>
<feature type="coiled-coil region" evidence="1">
    <location>
        <begin position="37"/>
        <end position="64"/>
    </location>
</feature>
<gene>
    <name evidence="2" type="ORF">EXZ61_20140</name>
</gene>
<dbReference type="KEGG" id="rhg:EXZ61_20140"/>
<keyword evidence="3" id="KW-1185">Reference proteome</keyword>
<dbReference type="EMBL" id="CP036282">
    <property type="protein sequence ID" value="QDL56279.1"/>
    <property type="molecule type" value="Genomic_DNA"/>
</dbReference>
<evidence type="ECO:0000313" key="3">
    <source>
        <dbReference type="Proteomes" id="UP000317365"/>
    </source>
</evidence>